<comment type="caution">
    <text evidence="2">The sequence shown here is derived from an EMBL/GenBank/DDBJ whole genome shotgun (WGS) entry which is preliminary data.</text>
</comment>
<evidence type="ECO:0000313" key="3">
    <source>
        <dbReference type="Proteomes" id="UP000484875"/>
    </source>
</evidence>
<name>A0A845HPZ8_9BURK</name>
<keyword evidence="1" id="KW-0732">Signal</keyword>
<dbReference type="RefSeq" id="WP_161091056.1">
    <property type="nucleotide sequence ID" value="NZ_WWCV01000031.1"/>
</dbReference>
<dbReference type="AlphaFoldDB" id="A0A845HPZ8"/>
<proteinExistence type="predicted"/>
<feature type="signal peptide" evidence="1">
    <location>
        <begin position="1"/>
        <end position="22"/>
    </location>
</feature>
<reference evidence="2 3" key="1">
    <citation type="submission" date="2019-12" db="EMBL/GenBank/DDBJ databases">
        <title>Novel species isolated from a subtropical stream in China.</title>
        <authorList>
            <person name="Lu H."/>
        </authorList>
    </citation>
    <scope>NUCLEOTIDE SEQUENCE [LARGE SCALE GENOMIC DNA]</scope>
    <source>
        <strain evidence="2 3">FT107W</strain>
    </source>
</reference>
<sequence>MHRPVLSLCAALALALAGQAAAAPVIPPLAQRPAPSRPALLPDAIVITAADPAGFDAAAVPAATLAGKRAGAEVVNNDMQLNGAVSGNTAVNVYTGANAISSGSFSNASGLPVAIQNTGANVLIQNATIINVRLQ</sequence>
<protein>
    <submittedName>
        <fullName evidence="2">Uncharacterized protein</fullName>
    </submittedName>
</protein>
<dbReference type="EMBL" id="WWCV01000031">
    <property type="protein sequence ID" value="MYN18506.1"/>
    <property type="molecule type" value="Genomic_DNA"/>
</dbReference>
<organism evidence="2 3">
    <name type="scientific">Duganella vulcania</name>
    <dbReference type="NCBI Taxonomy" id="2692166"/>
    <lineage>
        <taxon>Bacteria</taxon>
        <taxon>Pseudomonadati</taxon>
        <taxon>Pseudomonadota</taxon>
        <taxon>Betaproteobacteria</taxon>
        <taxon>Burkholderiales</taxon>
        <taxon>Oxalobacteraceae</taxon>
        <taxon>Telluria group</taxon>
        <taxon>Duganella</taxon>
    </lineage>
</organism>
<keyword evidence="3" id="KW-1185">Reference proteome</keyword>
<evidence type="ECO:0000256" key="1">
    <source>
        <dbReference type="SAM" id="SignalP"/>
    </source>
</evidence>
<evidence type="ECO:0000313" key="2">
    <source>
        <dbReference type="EMBL" id="MYN18506.1"/>
    </source>
</evidence>
<accession>A0A845HPZ8</accession>
<gene>
    <name evidence="2" type="ORF">GTP81_17290</name>
</gene>
<feature type="chain" id="PRO_5032997540" evidence="1">
    <location>
        <begin position="23"/>
        <end position="135"/>
    </location>
</feature>
<dbReference type="Proteomes" id="UP000484875">
    <property type="component" value="Unassembled WGS sequence"/>
</dbReference>